<dbReference type="OrthoDB" id="415532at2759"/>
<keyword evidence="5" id="KW-1185">Reference proteome</keyword>
<dbReference type="Pfam" id="PF21666">
    <property type="entry name" value="DUF4246_N"/>
    <property type="match status" value="1"/>
</dbReference>
<feature type="domain" description="DUF4246" evidence="2">
    <location>
        <begin position="407"/>
        <end position="566"/>
    </location>
</feature>
<dbReference type="EMBL" id="MCFD01000001">
    <property type="protein sequence ID" value="ORX73934.1"/>
    <property type="molecule type" value="Genomic_DNA"/>
</dbReference>
<evidence type="ECO:0000313" key="4">
    <source>
        <dbReference type="EMBL" id="ORX73934.1"/>
    </source>
</evidence>
<proteinExistence type="predicted"/>
<dbReference type="AlphaFoldDB" id="A0A1Y1WLG8"/>
<feature type="compositionally biased region" description="Low complexity" evidence="1">
    <location>
        <begin position="102"/>
        <end position="120"/>
    </location>
</feature>
<dbReference type="Pfam" id="PF14033">
    <property type="entry name" value="DUF4246"/>
    <property type="match status" value="2"/>
</dbReference>
<organism evidence="4 5">
    <name type="scientific">Linderina pennispora</name>
    <dbReference type="NCBI Taxonomy" id="61395"/>
    <lineage>
        <taxon>Eukaryota</taxon>
        <taxon>Fungi</taxon>
        <taxon>Fungi incertae sedis</taxon>
        <taxon>Zoopagomycota</taxon>
        <taxon>Kickxellomycotina</taxon>
        <taxon>Kickxellomycetes</taxon>
        <taxon>Kickxellales</taxon>
        <taxon>Kickxellaceae</taxon>
        <taxon>Linderina</taxon>
    </lineage>
</organism>
<dbReference type="Proteomes" id="UP000193922">
    <property type="component" value="Unassembled WGS sequence"/>
</dbReference>
<feature type="domain" description="DUF4246" evidence="2">
    <location>
        <begin position="193"/>
        <end position="363"/>
    </location>
</feature>
<dbReference type="InterPro" id="IPR049207">
    <property type="entry name" value="DUF4246_N"/>
</dbReference>
<dbReference type="InterPro" id="IPR025340">
    <property type="entry name" value="DUF4246"/>
</dbReference>
<name>A0A1Y1WLG8_9FUNG</name>
<reference evidence="4 5" key="1">
    <citation type="submission" date="2016-07" db="EMBL/GenBank/DDBJ databases">
        <title>Pervasive Adenine N6-methylation of Active Genes in Fungi.</title>
        <authorList>
            <consortium name="DOE Joint Genome Institute"/>
            <person name="Mondo S.J."/>
            <person name="Dannebaum R.O."/>
            <person name="Kuo R.C."/>
            <person name="Labutti K."/>
            <person name="Haridas S."/>
            <person name="Kuo A."/>
            <person name="Salamov A."/>
            <person name="Ahrendt S.R."/>
            <person name="Lipzen A."/>
            <person name="Sullivan W."/>
            <person name="Andreopoulos W.B."/>
            <person name="Clum A."/>
            <person name="Lindquist E."/>
            <person name="Daum C."/>
            <person name="Ramamoorthy G.K."/>
            <person name="Gryganskyi A."/>
            <person name="Culley D."/>
            <person name="Magnuson J.K."/>
            <person name="James T.Y."/>
            <person name="O'Malley M.A."/>
            <person name="Stajich J.E."/>
            <person name="Spatafora J.W."/>
            <person name="Visel A."/>
            <person name="Grigoriev I.V."/>
        </authorList>
    </citation>
    <scope>NUCLEOTIDE SEQUENCE [LARGE SCALE GENOMIC DNA]</scope>
    <source>
        <strain evidence="4 5">ATCC 12442</strain>
    </source>
</reference>
<evidence type="ECO:0000259" key="2">
    <source>
        <dbReference type="Pfam" id="PF14033"/>
    </source>
</evidence>
<dbReference type="PANTHER" id="PTHR33119:SF1">
    <property type="entry name" value="FE2OG DIOXYGENASE DOMAIN-CONTAINING PROTEIN"/>
    <property type="match status" value="1"/>
</dbReference>
<dbReference type="RefSeq" id="XP_040747145.1">
    <property type="nucleotide sequence ID" value="XM_040891144.1"/>
</dbReference>
<feature type="domain" description="DUF4246" evidence="3">
    <location>
        <begin position="142"/>
        <end position="185"/>
    </location>
</feature>
<dbReference type="PANTHER" id="PTHR33119">
    <property type="entry name" value="IFI3P"/>
    <property type="match status" value="1"/>
</dbReference>
<evidence type="ECO:0000259" key="3">
    <source>
        <dbReference type="Pfam" id="PF21666"/>
    </source>
</evidence>
<comment type="caution">
    <text evidence="4">The sequence shown here is derived from an EMBL/GenBank/DDBJ whole genome shotgun (WGS) entry which is preliminary data.</text>
</comment>
<dbReference type="STRING" id="61395.A0A1Y1WLG8"/>
<evidence type="ECO:0000256" key="1">
    <source>
        <dbReference type="SAM" id="MobiDB-lite"/>
    </source>
</evidence>
<sequence length="629" mass="70300">MVSCKPGRANGQYSAFFMAHDGMVDLLWKNVNNINIDCNKNFDTFTCCNGSDCRDFNCPGNHPAREDIENLKNAIIQYSRTGEFSSPKGSSLAEGSLSTRISASSGDSSPTTGTSSTYVTPKTEGATVTVATTVTESKANAGSLDTEMRTVMEMRMVAMSGAIRAKPGWTVKMQDGAIRQKWTTETKSQGLTDLETKYLRDPETGIEVSGVDMVWASDSLIDNALAQELREYAAILEDIPAKLKDWHPNTNEQVLNLIHPSLYPLFYDGSFLYQPIASPAAAPEPLTIKKRHSGMGNVPVDGDYLSRQYCWLPSEFHVRDDGSVEVESYINNLHPVRHAKLYPTIANIFARFVPMFENVVTDLAFMRGRRVVPDLYALFSEDGNPDLVESDGVDSGEGGVVGIDDDCRLQVIVKMSNIMLTPDKPEYKGGSWYVEAMANEHIVATGIYYYDVNNITESRLSFHQSIKRLIHYEQGDKRGIRLGYGIEVDGNLAAMLSQELGSVEALSGRCICFPNIYQHQVSGFKLRDPSKPGDRKILAFFLIDPSTRIPSAKVVPPQQQDWWAEKLFELPRFGSLPLTINDCLFEHIEWPMSLEKAREERLKLMAERSTNNETATSMYFEQRFNLCEH</sequence>
<accession>A0A1Y1WLG8</accession>
<evidence type="ECO:0000313" key="5">
    <source>
        <dbReference type="Proteomes" id="UP000193922"/>
    </source>
</evidence>
<dbReference type="GeneID" id="63807792"/>
<dbReference type="InterPro" id="IPR049192">
    <property type="entry name" value="DUF4246_C"/>
</dbReference>
<protein>
    <submittedName>
        <fullName evidence="4">Uncharacterized protein</fullName>
    </submittedName>
</protein>
<feature type="region of interest" description="Disordered" evidence="1">
    <location>
        <begin position="82"/>
        <end position="120"/>
    </location>
</feature>
<gene>
    <name evidence="4" type="ORF">DL89DRAFT_319608</name>
</gene>